<evidence type="ECO:0000313" key="1">
    <source>
        <dbReference type="EMBL" id="HII84218.1"/>
    </source>
</evidence>
<name>A0A7J4TIF1_9EURY</name>
<accession>A0A7J4TIF1</accession>
<dbReference type="AlphaFoldDB" id="A0A7J4TIF1"/>
<proteinExistence type="predicted"/>
<reference evidence="2" key="1">
    <citation type="journal article" date="2020" name="bioRxiv">
        <title>A rank-normalized archaeal taxonomy based on genome phylogeny resolves widespread incomplete and uneven classifications.</title>
        <authorList>
            <person name="Rinke C."/>
            <person name="Chuvochina M."/>
            <person name="Mussig A.J."/>
            <person name="Chaumeil P.-A."/>
            <person name="Waite D.W."/>
            <person name="Whitman W.B."/>
            <person name="Parks D.H."/>
            <person name="Hugenholtz P."/>
        </authorList>
    </citation>
    <scope>NUCLEOTIDE SEQUENCE [LARGE SCALE GENOMIC DNA]</scope>
</reference>
<protein>
    <submittedName>
        <fullName evidence="1">Uncharacterized protein</fullName>
    </submittedName>
</protein>
<evidence type="ECO:0000313" key="2">
    <source>
        <dbReference type="Proteomes" id="UP000586031"/>
    </source>
</evidence>
<dbReference type="Proteomes" id="UP000586031">
    <property type="component" value="Unassembled WGS sequence"/>
</dbReference>
<dbReference type="EMBL" id="DUHE01000151">
    <property type="protein sequence ID" value="HII84218.1"/>
    <property type="molecule type" value="Genomic_DNA"/>
</dbReference>
<organism evidence="1 2">
    <name type="scientific">Methanobacterium subterraneum</name>
    <dbReference type="NCBI Taxonomy" id="59277"/>
    <lineage>
        <taxon>Archaea</taxon>
        <taxon>Methanobacteriati</taxon>
        <taxon>Methanobacteriota</taxon>
        <taxon>Methanomada group</taxon>
        <taxon>Methanobacteria</taxon>
        <taxon>Methanobacteriales</taxon>
        <taxon>Methanobacteriaceae</taxon>
        <taxon>Methanobacterium</taxon>
    </lineage>
</organism>
<sequence>MGIIDKMEAQLEERAKKRQHYMKNLFIYLAELNIDELNDILSEIQDIMDSKYYKKLIESVTIDKFGDNIDFLGDLPKHRIEILAHDNLKKGGLLTTIFTKSIITVQDTLTLYSFIESIYYINKNPLEKEDLINIYFSRLDERIIFALENFDQVKLEYLPEPTPEYIKSLGKTYWAEKELYKKLNELMFEVMDFIFDYPAITNRPSKYRATEDLFIQFLAACNAVNNGRLGIGVDDTIVAYKTFLKLIKTDVTQYKAIPERIINLENHGAYLVCKKCGTYYQIPEGESADDYSDECECGGKLKYLGSPHN</sequence>
<comment type="caution">
    <text evidence="1">The sequence shown here is derived from an EMBL/GenBank/DDBJ whole genome shotgun (WGS) entry which is preliminary data.</text>
</comment>
<gene>
    <name evidence="1" type="ORF">HA271_05150</name>
</gene>